<evidence type="ECO:0000256" key="1">
    <source>
        <dbReference type="SAM" id="MobiDB-lite"/>
    </source>
</evidence>
<evidence type="ECO:0000313" key="3">
    <source>
        <dbReference type="WBParaSite" id="TREG1_46980.1"/>
    </source>
</evidence>
<proteinExistence type="predicted"/>
<dbReference type="Proteomes" id="UP000050795">
    <property type="component" value="Unassembled WGS sequence"/>
</dbReference>
<dbReference type="AlphaFoldDB" id="A0AA85JND9"/>
<reference evidence="2" key="1">
    <citation type="submission" date="2022-06" db="EMBL/GenBank/DDBJ databases">
        <authorList>
            <person name="Berger JAMES D."/>
            <person name="Berger JAMES D."/>
        </authorList>
    </citation>
    <scope>NUCLEOTIDE SEQUENCE [LARGE SCALE GENOMIC DNA]</scope>
</reference>
<feature type="compositionally biased region" description="Low complexity" evidence="1">
    <location>
        <begin position="77"/>
        <end position="89"/>
    </location>
</feature>
<sequence>MVRSISDGQGNLIFTKVERKIKQWVDHLERLLNRLSTSTRREVPRRTALRELPVDSNPPRKSELLNAIKWRLKVSGAGSSSSTRQISSGNTETSRETIADMLTSLLHNFGKEGRKDEREDTY</sequence>
<evidence type="ECO:0000313" key="2">
    <source>
        <dbReference type="Proteomes" id="UP000050795"/>
    </source>
</evidence>
<feature type="region of interest" description="Disordered" evidence="1">
    <location>
        <begin position="77"/>
        <end position="99"/>
    </location>
</feature>
<keyword evidence="2" id="KW-1185">Reference proteome</keyword>
<accession>A0AA85JND9</accession>
<organism evidence="2 3">
    <name type="scientific">Trichobilharzia regenti</name>
    <name type="common">Nasal bird schistosome</name>
    <dbReference type="NCBI Taxonomy" id="157069"/>
    <lineage>
        <taxon>Eukaryota</taxon>
        <taxon>Metazoa</taxon>
        <taxon>Spiralia</taxon>
        <taxon>Lophotrochozoa</taxon>
        <taxon>Platyhelminthes</taxon>
        <taxon>Trematoda</taxon>
        <taxon>Digenea</taxon>
        <taxon>Strigeidida</taxon>
        <taxon>Schistosomatoidea</taxon>
        <taxon>Schistosomatidae</taxon>
        <taxon>Trichobilharzia</taxon>
    </lineage>
</organism>
<dbReference type="WBParaSite" id="TREG1_46980.1">
    <property type="protein sequence ID" value="TREG1_46980.1"/>
    <property type="gene ID" value="TREG1_46980"/>
</dbReference>
<protein>
    <submittedName>
        <fullName evidence="3">Uncharacterized protein</fullName>
    </submittedName>
</protein>
<name>A0AA85JND9_TRIRE</name>
<reference evidence="3" key="2">
    <citation type="submission" date="2023-11" db="UniProtKB">
        <authorList>
            <consortium name="WormBaseParasite"/>
        </authorList>
    </citation>
    <scope>IDENTIFICATION</scope>
</reference>